<evidence type="ECO:0000259" key="5">
    <source>
        <dbReference type="PROSITE" id="PS50865"/>
    </source>
</evidence>
<evidence type="ECO:0000313" key="6">
    <source>
        <dbReference type="EMBL" id="GJE93354.1"/>
    </source>
</evidence>
<evidence type="ECO:0000256" key="4">
    <source>
        <dbReference type="PROSITE-ProRule" id="PRU00134"/>
    </source>
</evidence>
<dbReference type="SUPFAM" id="SSF144232">
    <property type="entry name" value="HIT/MYND zinc finger-like"/>
    <property type="match status" value="1"/>
</dbReference>
<evidence type="ECO:0000256" key="1">
    <source>
        <dbReference type="ARBA" id="ARBA00022723"/>
    </source>
</evidence>
<keyword evidence="1" id="KW-0479">Metal-binding</keyword>
<dbReference type="Gene3D" id="6.10.140.2220">
    <property type="match status" value="1"/>
</dbReference>
<keyword evidence="2 4" id="KW-0863">Zinc-finger</keyword>
<dbReference type="OrthoDB" id="2951111at2759"/>
<dbReference type="Proteomes" id="UP000703269">
    <property type="component" value="Unassembled WGS sequence"/>
</dbReference>
<dbReference type="EMBL" id="BPQB01000031">
    <property type="protein sequence ID" value="GJE93354.1"/>
    <property type="molecule type" value="Genomic_DNA"/>
</dbReference>
<reference evidence="6 7" key="1">
    <citation type="submission" date="2021-08" db="EMBL/GenBank/DDBJ databases">
        <title>Draft Genome Sequence of Phanerochaete sordida strain YK-624.</title>
        <authorList>
            <person name="Mori T."/>
            <person name="Dohra H."/>
            <person name="Suzuki T."/>
            <person name="Kawagishi H."/>
            <person name="Hirai H."/>
        </authorList>
    </citation>
    <scope>NUCLEOTIDE SEQUENCE [LARGE SCALE GENOMIC DNA]</scope>
    <source>
        <strain evidence="6 7">YK-624</strain>
    </source>
</reference>
<gene>
    <name evidence="6" type="ORF">PsYK624_095130</name>
</gene>
<evidence type="ECO:0000256" key="2">
    <source>
        <dbReference type="ARBA" id="ARBA00022771"/>
    </source>
</evidence>
<dbReference type="GO" id="GO:0008270">
    <property type="term" value="F:zinc ion binding"/>
    <property type="evidence" value="ECO:0007669"/>
    <property type="project" value="UniProtKB-KW"/>
</dbReference>
<evidence type="ECO:0000256" key="3">
    <source>
        <dbReference type="ARBA" id="ARBA00022833"/>
    </source>
</evidence>
<keyword evidence="3" id="KW-0862">Zinc</keyword>
<accession>A0A9P3LG70</accession>
<evidence type="ECO:0000313" key="7">
    <source>
        <dbReference type="Proteomes" id="UP000703269"/>
    </source>
</evidence>
<proteinExistence type="predicted"/>
<keyword evidence="7" id="KW-1185">Reference proteome</keyword>
<comment type="caution">
    <text evidence="6">The sequence shown here is derived from an EMBL/GenBank/DDBJ whole genome shotgun (WGS) entry which is preliminary data.</text>
</comment>
<dbReference type="PROSITE" id="PS01360">
    <property type="entry name" value="ZF_MYND_1"/>
    <property type="match status" value="1"/>
</dbReference>
<feature type="domain" description="MYND-type" evidence="5">
    <location>
        <begin position="327"/>
        <end position="373"/>
    </location>
</feature>
<name>A0A9P3LG70_9APHY</name>
<protein>
    <submittedName>
        <fullName evidence="6">Zinc finger MYND domain-containing protein</fullName>
    </submittedName>
</protein>
<dbReference type="Pfam" id="PF01753">
    <property type="entry name" value="zf-MYND"/>
    <property type="match status" value="1"/>
</dbReference>
<dbReference type="InterPro" id="IPR002893">
    <property type="entry name" value="Znf_MYND"/>
</dbReference>
<sequence length="379" mass="43206">MQNTITGAYVKLWDIKDPFLIDEFMDRELDADELPETDMLFLALIQLGYITANELRKHRTIQLFDSCIPQMFLVTWIWSSELLTRNNAIRYMDMISQDDTDDGQASWLKFLSMSVEGCCGNSEILEAVQRDFADEHIIDDNLARAFIVLTMWQHYYSSLGETLTGKFDLGPSCLAAARRQLCRGIDSRGDDDSLLAVISGTFESLFAGPPLRGRHCYAYLDLLCQIVMLRLELDGSDLLVILKRSLEYGLIMLRRQLSSARAQSSAFRADTLRAWDTVANELARRRVAQRSTHWRRFAQTWGAARLLLAPTHSGETPAIAFGALERCAWAGCLCSRHRPAHRMRVCKGCERVAYCGKRCQQKDWQEGGHREFCQTRDAP</sequence>
<dbReference type="AlphaFoldDB" id="A0A9P3LG70"/>
<dbReference type="PROSITE" id="PS50865">
    <property type="entry name" value="ZF_MYND_2"/>
    <property type="match status" value="1"/>
</dbReference>
<organism evidence="6 7">
    <name type="scientific">Phanerochaete sordida</name>
    <dbReference type="NCBI Taxonomy" id="48140"/>
    <lineage>
        <taxon>Eukaryota</taxon>
        <taxon>Fungi</taxon>
        <taxon>Dikarya</taxon>
        <taxon>Basidiomycota</taxon>
        <taxon>Agaricomycotina</taxon>
        <taxon>Agaricomycetes</taxon>
        <taxon>Polyporales</taxon>
        <taxon>Phanerochaetaceae</taxon>
        <taxon>Phanerochaete</taxon>
    </lineage>
</organism>